<dbReference type="CDD" id="cd00198">
    <property type="entry name" value="vWFA"/>
    <property type="match status" value="1"/>
</dbReference>
<feature type="domain" description="VWFA" evidence="1">
    <location>
        <begin position="36"/>
        <end position="212"/>
    </location>
</feature>
<gene>
    <name evidence="2" type="ORF">CKO40_00145</name>
</gene>
<dbReference type="Gene3D" id="3.40.50.410">
    <property type="entry name" value="von Willebrand factor, type A domain"/>
    <property type="match status" value="1"/>
</dbReference>
<dbReference type="InterPro" id="IPR029062">
    <property type="entry name" value="Class_I_gatase-like"/>
</dbReference>
<dbReference type="Gene3D" id="3.40.50.880">
    <property type="match status" value="2"/>
</dbReference>
<evidence type="ECO:0000313" key="3">
    <source>
        <dbReference type="Proteomes" id="UP001296776"/>
    </source>
</evidence>
<dbReference type="Proteomes" id="UP001296776">
    <property type="component" value="Unassembled WGS sequence"/>
</dbReference>
<dbReference type="SUPFAM" id="SSF52317">
    <property type="entry name" value="Class I glutamine amidotransferase-like"/>
    <property type="match status" value="1"/>
</dbReference>
<dbReference type="InterPro" id="IPR036465">
    <property type="entry name" value="vWFA_dom_sf"/>
</dbReference>
<reference evidence="2" key="1">
    <citation type="submission" date="2017-08" db="EMBL/GenBank/DDBJ databases">
        <authorList>
            <person name="Imhoff J.F."/>
            <person name="Rahn T."/>
            <person name="Kuenzel S."/>
            <person name="Neulinger S.C."/>
        </authorList>
    </citation>
    <scope>NUCLEOTIDE SEQUENCE</scope>
    <source>
        <strain evidence="2">DSM 11080</strain>
    </source>
</reference>
<dbReference type="Pfam" id="PF13519">
    <property type="entry name" value="VWA_2"/>
    <property type="match status" value="2"/>
</dbReference>
<dbReference type="SUPFAM" id="SSF53300">
    <property type="entry name" value="vWA-like"/>
    <property type="match status" value="2"/>
</dbReference>
<name>A0AAJ0U069_9GAMM</name>
<dbReference type="AlphaFoldDB" id="A0AAJ0U069"/>
<evidence type="ECO:0000259" key="1">
    <source>
        <dbReference type="PROSITE" id="PS50234"/>
    </source>
</evidence>
<dbReference type="PROSITE" id="PS50234">
    <property type="entry name" value="VWFA"/>
    <property type="match status" value="2"/>
</dbReference>
<protein>
    <recommendedName>
        <fullName evidence="1">VWFA domain-containing protein</fullName>
    </recommendedName>
</protein>
<comment type="caution">
    <text evidence="2">The sequence shown here is derived from an EMBL/GenBank/DDBJ whole genome shotgun (WGS) entry which is preliminary data.</text>
</comment>
<evidence type="ECO:0000313" key="2">
    <source>
        <dbReference type="EMBL" id="MBK1703001.1"/>
    </source>
</evidence>
<dbReference type="InterPro" id="IPR002035">
    <property type="entry name" value="VWF_A"/>
</dbReference>
<feature type="domain" description="VWFA" evidence="1">
    <location>
        <begin position="386"/>
        <end position="553"/>
    </location>
</feature>
<proteinExistence type="predicted"/>
<dbReference type="SMART" id="SM00327">
    <property type="entry name" value="VWA"/>
    <property type="match status" value="2"/>
</dbReference>
<accession>A0AAJ0U069</accession>
<reference evidence="2" key="2">
    <citation type="journal article" date="2020" name="Microorganisms">
        <title>Osmotic Adaptation and Compatible Solute Biosynthesis of Phototrophic Bacteria as Revealed from Genome Analyses.</title>
        <authorList>
            <person name="Imhoff J.F."/>
            <person name="Rahn T."/>
            <person name="Kunzel S."/>
            <person name="Keller A."/>
            <person name="Neulinger S.C."/>
        </authorList>
    </citation>
    <scope>NUCLEOTIDE SEQUENCE</scope>
    <source>
        <strain evidence="2">DSM 11080</strain>
    </source>
</reference>
<keyword evidence="3" id="KW-1185">Reference proteome</keyword>
<dbReference type="PANTHER" id="PTHR37947">
    <property type="entry name" value="BLL2462 PROTEIN"/>
    <property type="match status" value="1"/>
</dbReference>
<dbReference type="RefSeq" id="WP_200343590.1">
    <property type="nucleotide sequence ID" value="NZ_NRSJ01000001.1"/>
</dbReference>
<dbReference type="PANTHER" id="PTHR37947:SF2">
    <property type="entry name" value="VON WILLEBRAND FACTOR TYPE A"/>
    <property type="match status" value="1"/>
</dbReference>
<sequence length="827" mass="86444">MKGTDRLFRLGMLLVAALIGAALADPPLPGLHGPSHLVVLLDDSASLGSARVDAAWQRLRPMLEKLPGSSLVTLIRVGADPAVELNAVEIEDLHLSTRPPRSLPLPKLGTDLSAALQEARDLARAHPDQPPPRLLVVSDGRATEGDTAAALQDLEEAGLSPLWWDLGADAGADAWIERLQAPRRLPAARRLPLRIVAGSNADSAIDGRLTVILGGEAIMEREARIEPDEMLVLDLTLPPLEAGRHMLTARLETSLGGDALPTNNTAEALVEVAGAPLVLVLSEATGGSALAAGLTAGGWRVETPLPDDLGASDLRRAAVLILDSLPATALSSSQWREVGVAVTGTGTGLVVLGGPGTFAAGGYRGSSLETLLPVTSEPPKYLPAAALLFALDHSGSMGQPTQDGSRLALARQAVVQAAALLGPRDWAGLLGFTADAQLLLPIAARANQSAAFASAAAIPPGGGTRLAPAVDKALDALSRVPMDQRLLVLISDGQIAGAATSEDGASGSATDVTALGRQLAAADINLIAIGVGDAERLLPLSRLATAAGGNFHAAVSGVALPQLVDVEVRQQRDGARGGPVRPVQAEPLPFPFEIDSDWPALLDYAITTARPSAAVPLRAPNGDPLLAWHHAGVGRVAVLTAGIGPWAPDWHRWSQLPALLSRLLGWAADNDEVDELTMRLAHGPAALRLQVDAADAGGRWSGAGLLRWEVRDPAGRWRRGLSPPKAPGRFELRVQAPVAGRYDLELMLDGQYWRGSIHHSPRVELLLSRQQTEARARFATLSRWEPADGVAAIAGPAASARVALIVSAALLFLALLVRERFGPHDLR</sequence>
<organism evidence="2 3">
    <name type="scientific">Halochromatium glycolicum</name>
    <dbReference type="NCBI Taxonomy" id="85075"/>
    <lineage>
        <taxon>Bacteria</taxon>
        <taxon>Pseudomonadati</taxon>
        <taxon>Pseudomonadota</taxon>
        <taxon>Gammaproteobacteria</taxon>
        <taxon>Chromatiales</taxon>
        <taxon>Chromatiaceae</taxon>
        <taxon>Halochromatium</taxon>
    </lineage>
</organism>
<dbReference type="EMBL" id="NRSJ01000001">
    <property type="protein sequence ID" value="MBK1703001.1"/>
    <property type="molecule type" value="Genomic_DNA"/>
</dbReference>